<gene>
    <name evidence="1" type="ORF">DB30_05478</name>
</gene>
<dbReference type="PROSITE" id="PS51257">
    <property type="entry name" value="PROKAR_LIPOPROTEIN"/>
    <property type="match status" value="1"/>
</dbReference>
<sequence length="323" mass="34995">MRRTTILATTLALFTLAACDRSEPAPRSTSKATPGPPPELLELADGSWNNQTLTLSAGLVGSEAGPEYPPTLRVYPENGALHMVGSTWPEGTTVELLGTTLTAERDGQIVDEVPMRSGLGSVEIVRSPSHEDELDVVSRVDTGLELSVEVPKYKPRTYELPPINTGGLLREILLGARSGPVELGDEPPGADELDLAIFPRSLSMVLIVCPSCEPDTVKTYADIDWVVFADHERSGKTRKCSYIGGPVDVPIGQSQVRIYDRRTGELVAEKTFRARSHCPKQVLVDSSRTLGLDVDIPSMVDWVGKELTKQAKARAKAKPAETR</sequence>
<dbReference type="RefSeq" id="WP_052551418.1">
    <property type="nucleotide sequence ID" value="NZ_JMCC02000050.1"/>
</dbReference>
<evidence type="ECO:0000313" key="2">
    <source>
        <dbReference type="Proteomes" id="UP000031599"/>
    </source>
</evidence>
<evidence type="ECO:0000313" key="1">
    <source>
        <dbReference type="EMBL" id="KIG15604.1"/>
    </source>
</evidence>
<name>A0A0C1ZD33_9BACT</name>
<dbReference type="AlphaFoldDB" id="A0A0C1ZD33"/>
<dbReference type="Proteomes" id="UP000031599">
    <property type="component" value="Unassembled WGS sequence"/>
</dbReference>
<reference evidence="1 2" key="1">
    <citation type="submission" date="2014-12" db="EMBL/GenBank/DDBJ databases">
        <title>Genome assembly of Enhygromyxa salina DSM 15201.</title>
        <authorList>
            <person name="Sharma G."/>
            <person name="Subramanian S."/>
        </authorList>
    </citation>
    <scope>NUCLEOTIDE SEQUENCE [LARGE SCALE GENOMIC DNA]</scope>
    <source>
        <strain evidence="1 2">DSM 15201</strain>
    </source>
</reference>
<protein>
    <recommendedName>
        <fullName evidence="3">Lipoprotein</fullName>
    </recommendedName>
</protein>
<proteinExistence type="predicted"/>
<evidence type="ECO:0008006" key="3">
    <source>
        <dbReference type="Google" id="ProtNLM"/>
    </source>
</evidence>
<comment type="caution">
    <text evidence="1">The sequence shown here is derived from an EMBL/GenBank/DDBJ whole genome shotgun (WGS) entry which is preliminary data.</text>
</comment>
<dbReference type="EMBL" id="JMCC02000050">
    <property type="protein sequence ID" value="KIG15604.1"/>
    <property type="molecule type" value="Genomic_DNA"/>
</dbReference>
<accession>A0A0C1ZD33</accession>
<organism evidence="1 2">
    <name type="scientific">Enhygromyxa salina</name>
    <dbReference type="NCBI Taxonomy" id="215803"/>
    <lineage>
        <taxon>Bacteria</taxon>
        <taxon>Pseudomonadati</taxon>
        <taxon>Myxococcota</taxon>
        <taxon>Polyangia</taxon>
        <taxon>Nannocystales</taxon>
        <taxon>Nannocystaceae</taxon>
        <taxon>Enhygromyxa</taxon>
    </lineage>
</organism>